<gene>
    <name evidence="1" type="ORF">CQW23_31692</name>
</gene>
<dbReference type="InterPro" id="IPR052997">
    <property type="entry name" value="RRT15-like"/>
</dbReference>
<reference evidence="1 2" key="1">
    <citation type="journal article" date="2017" name="Genome Biol.">
        <title>New reference genome sequences of hot pepper reveal the massive evolution of plant disease-resistance genes by retroduplication.</title>
        <authorList>
            <person name="Kim S."/>
            <person name="Park J."/>
            <person name="Yeom S.I."/>
            <person name="Kim Y.M."/>
            <person name="Seo E."/>
            <person name="Kim K.T."/>
            <person name="Kim M.S."/>
            <person name="Lee J.M."/>
            <person name="Cheong K."/>
            <person name="Shin H.S."/>
            <person name="Kim S.B."/>
            <person name="Han K."/>
            <person name="Lee J."/>
            <person name="Park M."/>
            <person name="Lee H.A."/>
            <person name="Lee H.Y."/>
            <person name="Lee Y."/>
            <person name="Oh S."/>
            <person name="Lee J.H."/>
            <person name="Choi E."/>
            <person name="Choi E."/>
            <person name="Lee S.E."/>
            <person name="Jeon J."/>
            <person name="Kim H."/>
            <person name="Choi G."/>
            <person name="Song H."/>
            <person name="Lee J."/>
            <person name="Lee S.C."/>
            <person name="Kwon J.K."/>
            <person name="Lee H.Y."/>
            <person name="Koo N."/>
            <person name="Hong Y."/>
            <person name="Kim R.W."/>
            <person name="Kang W.H."/>
            <person name="Huh J.H."/>
            <person name="Kang B.C."/>
            <person name="Yang T.J."/>
            <person name="Lee Y.H."/>
            <person name="Bennetzen J.L."/>
            <person name="Choi D."/>
        </authorList>
    </citation>
    <scope>NUCLEOTIDE SEQUENCE [LARGE SCALE GENOMIC DNA]</scope>
    <source>
        <strain evidence="2">cv. PBC81</strain>
    </source>
</reference>
<dbReference type="EMBL" id="MLFT02000195">
    <property type="protein sequence ID" value="PHT28713.1"/>
    <property type="molecule type" value="Genomic_DNA"/>
</dbReference>
<sequence length="432" mass="47852">MVPWCHGATVPLCHGATAPRCVGTMALCCLGAMDPRCYGATVPWCLTVTAPWRHGALLPRCLAAAVPRCHGAWVPWCHGATVPWSHGAKLSWCPCATVPWCHGATVPVCHSAIVPWCRATLVPWRLGALAPWYHGAIVPRCLCATISWCHDAMVPWRRAALVPWRQGDLVTTVRWCCGAFTVLWYLVAMAPQCVGALVTRCQASLEPRCMDIQLYKESTMAGHYTSAGVRHWRHLQHCTRRSQKPLIAICLHARMLFSLLCCALMPHSKSQKTSSCDAVVFCERPLDIVCLTVWNGTHAKLEKQVANSGKGKTNLSHDGLNPAHFPYWWVNNPILGKFCFTMIGKANIEGSKSNVVMNAWLPQASYPCGNFSDTSSFEFRRSKGSLGHAFTVHIRTGNQNQTSFYPSIPHDISVLVELILRHLRYLLTDVPP</sequence>
<dbReference type="AlphaFoldDB" id="A0A2G2V6V1"/>
<organism evidence="1 2">
    <name type="scientific">Capsicum baccatum</name>
    <name type="common">Peruvian pepper</name>
    <dbReference type="NCBI Taxonomy" id="33114"/>
    <lineage>
        <taxon>Eukaryota</taxon>
        <taxon>Viridiplantae</taxon>
        <taxon>Streptophyta</taxon>
        <taxon>Embryophyta</taxon>
        <taxon>Tracheophyta</taxon>
        <taxon>Spermatophyta</taxon>
        <taxon>Magnoliopsida</taxon>
        <taxon>eudicotyledons</taxon>
        <taxon>Gunneridae</taxon>
        <taxon>Pentapetalae</taxon>
        <taxon>asterids</taxon>
        <taxon>lamiids</taxon>
        <taxon>Solanales</taxon>
        <taxon>Solanaceae</taxon>
        <taxon>Solanoideae</taxon>
        <taxon>Capsiceae</taxon>
        <taxon>Capsicum</taxon>
    </lineage>
</organism>
<reference evidence="2" key="2">
    <citation type="journal article" date="2017" name="J. Anim. Genet.">
        <title>Multiple reference genome sequences of hot pepper reveal the massive evolution of plant disease resistance genes by retroduplication.</title>
        <authorList>
            <person name="Kim S."/>
            <person name="Park J."/>
            <person name="Yeom S.-I."/>
            <person name="Kim Y.-M."/>
            <person name="Seo E."/>
            <person name="Kim K.-T."/>
            <person name="Kim M.-S."/>
            <person name="Lee J.M."/>
            <person name="Cheong K."/>
            <person name="Shin H.-S."/>
            <person name="Kim S.-B."/>
            <person name="Han K."/>
            <person name="Lee J."/>
            <person name="Park M."/>
            <person name="Lee H.-A."/>
            <person name="Lee H.-Y."/>
            <person name="Lee Y."/>
            <person name="Oh S."/>
            <person name="Lee J.H."/>
            <person name="Choi E."/>
            <person name="Choi E."/>
            <person name="Lee S.E."/>
            <person name="Jeon J."/>
            <person name="Kim H."/>
            <person name="Choi G."/>
            <person name="Song H."/>
            <person name="Lee J."/>
            <person name="Lee S.-C."/>
            <person name="Kwon J.-K."/>
            <person name="Lee H.-Y."/>
            <person name="Koo N."/>
            <person name="Hong Y."/>
            <person name="Kim R.W."/>
            <person name="Kang W.-H."/>
            <person name="Huh J.H."/>
            <person name="Kang B.-C."/>
            <person name="Yang T.-J."/>
            <person name="Lee Y.-H."/>
            <person name="Bennetzen J.L."/>
            <person name="Choi D."/>
        </authorList>
    </citation>
    <scope>NUCLEOTIDE SEQUENCE [LARGE SCALE GENOMIC DNA]</scope>
    <source>
        <strain evidence="2">cv. PBC81</strain>
    </source>
</reference>
<dbReference type="PANTHER" id="PTHR33047:SF41">
    <property type="entry name" value="REGULATOR OF RDNA TRANSCRIPTION PROTEIN 15"/>
    <property type="match status" value="1"/>
</dbReference>
<evidence type="ECO:0008006" key="3">
    <source>
        <dbReference type="Google" id="ProtNLM"/>
    </source>
</evidence>
<proteinExistence type="predicted"/>
<dbReference type="PANTHER" id="PTHR33047">
    <property type="entry name" value="PROTEIN TAR1"/>
    <property type="match status" value="1"/>
</dbReference>
<dbReference type="Proteomes" id="UP000224567">
    <property type="component" value="Unassembled WGS sequence"/>
</dbReference>
<evidence type="ECO:0000313" key="1">
    <source>
        <dbReference type="EMBL" id="PHT28713.1"/>
    </source>
</evidence>
<keyword evidence="2" id="KW-1185">Reference proteome</keyword>
<evidence type="ECO:0000313" key="2">
    <source>
        <dbReference type="Proteomes" id="UP000224567"/>
    </source>
</evidence>
<name>A0A2G2V6V1_CAPBA</name>
<accession>A0A2G2V6V1</accession>
<comment type="caution">
    <text evidence="1">The sequence shown here is derived from an EMBL/GenBank/DDBJ whole genome shotgun (WGS) entry which is preliminary data.</text>
</comment>
<protein>
    <recommendedName>
        <fullName evidence="3">Regulator of rDNA transcription protein 15</fullName>
    </recommendedName>
</protein>
<dbReference type="OrthoDB" id="1844048at2759"/>